<evidence type="ECO:0000256" key="1">
    <source>
        <dbReference type="ARBA" id="ARBA00022729"/>
    </source>
</evidence>
<keyword evidence="2" id="KW-0413">Isomerase</keyword>
<dbReference type="InterPro" id="IPR050280">
    <property type="entry name" value="OMP_Chaperone_SurA"/>
</dbReference>
<protein>
    <submittedName>
        <fullName evidence="5">Possible periplasmic protein</fullName>
    </submittedName>
</protein>
<dbReference type="GO" id="GO:0003755">
    <property type="term" value="F:peptidyl-prolyl cis-trans isomerase activity"/>
    <property type="evidence" value="ECO:0007669"/>
    <property type="project" value="UniProtKB-KW"/>
</dbReference>
<dbReference type="InterPro" id="IPR015391">
    <property type="entry name" value="SurA_N"/>
</dbReference>
<feature type="domain" description="SurA N-terminal" evidence="3">
    <location>
        <begin position="61"/>
        <end position="118"/>
    </location>
</feature>
<keyword evidence="2" id="KW-0697">Rotamase</keyword>
<keyword evidence="1" id="KW-0732">Signal</keyword>
<proteinExistence type="predicted"/>
<dbReference type="InterPro" id="IPR046357">
    <property type="entry name" value="PPIase_dom_sf"/>
</dbReference>
<gene>
    <name evidence="5" type="ORF">MNB_SV-6-278</name>
</gene>
<dbReference type="Gene3D" id="3.10.50.40">
    <property type="match status" value="1"/>
</dbReference>
<dbReference type="Gene3D" id="1.10.4030.10">
    <property type="entry name" value="Porin chaperone SurA, peptide-binding domain"/>
    <property type="match status" value="1"/>
</dbReference>
<dbReference type="PANTHER" id="PTHR47637">
    <property type="entry name" value="CHAPERONE SURA"/>
    <property type="match status" value="1"/>
</dbReference>
<sequence length="275" mass="31057">MLMKKILLLSLLIFATLIEAKIYNGVAIVVNGEPITVAEISAVQRQLGVSKKDAKDMLIQNRLQKSAMKDIVVSEDEIDKRIDLIAKQNNLSLKKMQAALKQEGQSWNKFRDQIKLSIQKQKFFRTKIARTIQNPSDDELKIFYRNHSDLFQVPSSVKVTEYSASTAGKIQSLLRNPSNLSGVKKRNITFKGSDVTPQLLTMISQTEVGHFTPAFNNGNSYITYKVLSKGKGVSRPFKDVKNSVIMAWKKEQQGEAIDAYFKKMKSSANIEIIRK</sequence>
<evidence type="ECO:0000256" key="2">
    <source>
        <dbReference type="ARBA" id="ARBA00023110"/>
    </source>
</evidence>
<accession>A0A1W1BT77</accession>
<evidence type="ECO:0000259" key="3">
    <source>
        <dbReference type="Pfam" id="PF09312"/>
    </source>
</evidence>
<dbReference type="EMBL" id="FPHC01000040">
    <property type="protein sequence ID" value="SFV56716.1"/>
    <property type="molecule type" value="Genomic_DNA"/>
</dbReference>
<feature type="domain" description="Cj1289-like C-terminal" evidence="4">
    <location>
        <begin position="137"/>
        <end position="229"/>
    </location>
</feature>
<dbReference type="PANTHER" id="PTHR47637:SF1">
    <property type="entry name" value="CHAPERONE SURA"/>
    <property type="match status" value="1"/>
</dbReference>
<dbReference type="SUPFAM" id="SSF109998">
    <property type="entry name" value="Triger factor/SurA peptide-binding domain-like"/>
    <property type="match status" value="1"/>
</dbReference>
<reference evidence="5" key="1">
    <citation type="submission" date="2016-10" db="EMBL/GenBank/DDBJ databases">
        <authorList>
            <person name="de Groot N.N."/>
        </authorList>
    </citation>
    <scope>NUCLEOTIDE SEQUENCE</scope>
</reference>
<dbReference type="Pfam" id="PF22506">
    <property type="entry name" value="Cj1289-like_C"/>
    <property type="match status" value="1"/>
</dbReference>
<name>A0A1W1BT77_9ZZZZ</name>
<dbReference type="Pfam" id="PF09312">
    <property type="entry name" value="SurA_N"/>
    <property type="match status" value="1"/>
</dbReference>
<evidence type="ECO:0000259" key="4">
    <source>
        <dbReference type="Pfam" id="PF22506"/>
    </source>
</evidence>
<dbReference type="AlphaFoldDB" id="A0A1W1BT77"/>
<dbReference type="InterPro" id="IPR027304">
    <property type="entry name" value="Trigger_fact/SurA_dom_sf"/>
</dbReference>
<organism evidence="5">
    <name type="scientific">hydrothermal vent metagenome</name>
    <dbReference type="NCBI Taxonomy" id="652676"/>
    <lineage>
        <taxon>unclassified sequences</taxon>
        <taxon>metagenomes</taxon>
        <taxon>ecological metagenomes</taxon>
    </lineage>
</organism>
<evidence type="ECO:0000313" key="5">
    <source>
        <dbReference type="EMBL" id="SFV56716.1"/>
    </source>
</evidence>
<dbReference type="InterPro" id="IPR055131">
    <property type="entry name" value="Cj1289-like_C"/>
</dbReference>